<evidence type="ECO:0000256" key="2">
    <source>
        <dbReference type="ARBA" id="ARBA00023015"/>
    </source>
</evidence>
<dbReference type="Proteomes" id="UP000287533">
    <property type="component" value="Unassembled WGS sequence"/>
</dbReference>
<keyword evidence="3" id="KW-0804">Transcription</keyword>
<dbReference type="InterPro" id="IPR036634">
    <property type="entry name" value="PRD_sf"/>
</dbReference>
<dbReference type="Gene3D" id="2.30.24.10">
    <property type="entry name" value="CAT RNA-binding domain"/>
    <property type="match status" value="1"/>
</dbReference>
<dbReference type="RefSeq" id="WP_125981268.1">
    <property type="nucleotide sequence ID" value="NZ_QXGL01000004.1"/>
</dbReference>
<evidence type="ECO:0000259" key="4">
    <source>
        <dbReference type="PROSITE" id="PS51372"/>
    </source>
</evidence>
<keyword evidence="6" id="KW-1185">Reference proteome</keyword>
<feature type="domain" description="PRD" evidence="4">
    <location>
        <begin position="170"/>
        <end position="280"/>
    </location>
</feature>
<accession>A0A430FJ63</accession>
<gene>
    <name evidence="5" type="ORF">D2E25_1393</name>
</gene>
<dbReference type="SUPFAM" id="SSF50151">
    <property type="entry name" value="SacY-like RNA-binding domain"/>
    <property type="match status" value="1"/>
</dbReference>
<dbReference type="GO" id="GO:0006355">
    <property type="term" value="P:regulation of DNA-templated transcription"/>
    <property type="evidence" value="ECO:0007669"/>
    <property type="project" value="InterPro"/>
</dbReference>
<evidence type="ECO:0000256" key="3">
    <source>
        <dbReference type="ARBA" id="ARBA00023163"/>
    </source>
</evidence>
<evidence type="ECO:0000313" key="5">
    <source>
        <dbReference type="EMBL" id="RSX52822.1"/>
    </source>
</evidence>
<comment type="caution">
    <text evidence="5">The sequence shown here is derived from an EMBL/GenBank/DDBJ whole genome shotgun (WGS) entry which is preliminary data.</text>
</comment>
<dbReference type="SUPFAM" id="SSF63520">
    <property type="entry name" value="PTS-regulatory domain, PRD"/>
    <property type="match status" value="2"/>
</dbReference>
<name>A0A430FJ63_9BIFI</name>
<dbReference type="OrthoDB" id="9813552at2"/>
<feature type="domain" description="PRD" evidence="4">
    <location>
        <begin position="64"/>
        <end position="169"/>
    </location>
</feature>
<sequence>MEILRVFNNNVVLAKDGHREVIATGRGLGFQAKPGMHVDDAKVVRVFVPADGRDPDHVGELLSEIPPEVIRLVTDAMAKVGLADQIESQPTLVMALADHVTGALRRAHDGVVVEYPLQAEVQSLYSTEYAQAVALASELNRHLDCKLPPSETVALALHLVNAGFATGDLSDTYKMTGVIQQMLAVIEQTYGVKLDQHSINVGRFITHLRYLFVRIHQGKQLDKEPEPIIESIRQSYPKAMSCADIIGSIVALRLDTNLTEDEVAYLALHVSRVVADADASKQ</sequence>
<dbReference type="PANTHER" id="PTHR30185:SF18">
    <property type="entry name" value="TRANSCRIPTIONAL REGULATOR MTLR"/>
    <property type="match status" value="1"/>
</dbReference>
<dbReference type="PANTHER" id="PTHR30185">
    <property type="entry name" value="CRYPTIC BETA-GLUCOSIDE BGL OPERON ANTITERMINATOR"/>
    <property type="match status" value="1"/>
</dbReference>
<dbReference type="InterPro" id="IPR036650">
    <property type="entry name" value="CAT_RNA-bd_dom_sf"/>
</dbReference>
<dbReference type="InterPro" id="IPR004341">
    <property type="entry name" value="CAT_RNA-bd_dom"/>
</dbReference>
<dbReference type="AlphaFoldDB" id="A0A430FJ63"/>
<dbReference type="SMART" id="SM01061">
    <property type="entry name" value="CAT_RBD"/>
    <property type="match status" value="1"/>
</dbReference>
<keyword evidence="2" id="KW-0805">Transcription regulation</keyword>
<dbReference type="EMBL" id="QXGL01000004">
    <property type="protein sequence ID" value="RSX52822.1"/>
    <property type="molecule type" value="Genomic_DNA"/>
</dbReference>
<dbReference type="Gene3D" id="1.10.1790.10">
    <property type="entry name" value="PRD domain"/>
    <property type="match status" value="2"/>
</dbReference>
<reference evidence="5 6" key="1">
    <citation type="submission" date="2018-09" db="EMBL/GenBank/DDBJ databases">
        <title>Characterization of the phylogenetic diversity of five novel species belonging to the genus Bifidobacterium.</title>
        <authorList>
            <person name="Lugli G.A."/>
            <person name="Duranti S."/>
            <person name="Milani C."/>
        </authorList>
    </citation>
    <scope>NUCLEOTIDE SEQUENCE [LARGE SCALE GENOMIC DNA]</scope>
    <source>
        <strain evidence="5 6">2034B</strain>
    </source>
</reference>
<dbReference type="Pfam" id="PF00874">
    <property type="entry name" value="PRD"/>
    <property type="match status" value="2"/>
</dbReference>
<protein>
    <submittedName>
        <fullName evidence="5">Transcription antiterminator BglG</fullName>
    </submittedName>
</protein>
<organism evidence="5 6">
    <name type="scientific">Bifidobacterium goeldii</name>
    <dbReference type="NCBI Taxonomy" id="2306975"/>
    <lineage>
        <taxon>Bacteria</taxon>
        <taxon>Bacillati</taxon>
        <taxon>Actinomycetota</taxon>
        <taxon>Actinomycetes</taxon>
        <taxon>Bifidobacteriales</taxon>
        <taxon>Bifidobacteriaceae</taxon>
        <taxon>Bifidobacterium</taxon>
    </lineage>
</organism>
<proteinExistence type="predicted"/>
<dbReference type="Pfam" id="PF03123">
    <property type="entry name" value="CAT_RBD"/>
    <property type="match status" value="1"/>
</dbReference>
<keyword evidence="1" id="KW-0677">Repeat</keyword>
<dbReference type="InterPro" id="IPR050661">
    <property type="entry name" value="BglG_antiterminators"/>
</dbReference>
<dbReference type="PROSITE" id="PS51372">
    <property type="entry name" value="PRD_2"/>
    <property type="match status" value="2"/>
</dbReference>
<dbReference type="InterPro" id="IPR011608">
    <property type="entry name" value="PRD"/>
</dbReference>
<evidence type="ECO:0000313" key="6">
    <source>
        <dbReference type="Proteomes" id="UP000287533"/>
    </source>
</evidence>
<evidence type="ECO:0000256" key="1">
    <source>
        <dbReference type="ARBA" id="ARBA00022737"/>
    </source>
</evidence>
<dbReference type="GO" id="GO:0003723">
    <property type="term" value="F:RNA binding"/>
    <property type="evidence" value="ECO:0007669"/>
    <property type="project" value="InterPro"/>
</dbReference>